<gene>
    <name evidence="2" type="ORF">EYF80_028038</name>
</gene>
<reference evidence="2 3" key="1">
    <citation type="submission" date="2019-03" db="EMBL/GenBank/DDBJ databases">
        <title>First draft genome of Liparis tanakae, snailfish: a comprehensive survey of snailfish specific genes.</title>
        <authorList>
            <person name="Kim W."/>
            <person name="Song I."/>
            <person name="Jeong J.-H."/>
            <person name="Kim D."/>
            <person name="Kim S."/>
            <person name="Ryu S."/>
            <person name="Song J.Y."/>
            <person name="Lee S.K."/>
        </authorList>
    </citation>
    <scope>NUCLEOTIDE SEQUENCE [LARGE SCALE GENOMIC DNA]</scope>
    <source>
        <tissue evidence="2">Muscle</tissue>
    </source>
</reference>
<name>A0A4Z2H7G2_9TELE</name>
<sequence>MPRLNGSLRLPRHAAGSSHRSAVRSAVSHEPEEPYMAREPGVYDTEVNVKYLKGVLQGKHLQWSTMGCGSTSPTHILPKNIITGDKDGFGHPRLPLPAPVLRPALQSASLGLVVVLRPAPGLILQPWSLFRLPSTHPCGTLGTS</sequence>
<proteinExistence type="predicted"/>
<keyword evidence="3" id="KW-1185">Reference proteome</keyword>
<comment type="caution">
    <text evidence="2">The sequence shown here is derived from an EMBL/GenBank/DDBJ whole genome shotgun (WGS) entry which is preliminary data.</text>
</comment>
<dbReference type="EMBL" id="SRLO01000309">
    <property type="protein sequence ID" value="TNN61739.1"/>
    <property type="molecule type" value="Genomic_DNA"/>
</dbReference>
<accession>A0A4Z2H7G2</accession>
<protein>
    <submittedName>
        <fullName evidence="2">Uncharacterized protein</fullName>
    </submittedName>
</protein>
<organism evidence="2 3">
    <name type="scientific">Liparis tanakae</name>
    <name type="common">Tanaka's snailfish</name>
    <dbReference type="NCBI Taxonomy" id="230148"/>
    <lineage>
        <taxon>Eukaryota</taxon>
        <taxon>Metazoa</taxon>
        <taxon>Chordata</taxon>
        <taxon>Craniata</taxon>
        <taxon>Vertebrata</taxon>
        <taxon>Euteleostomi</taxon>
        <taxon>Actinopterygii</taxon>
        <taxon>Neopterygii</taxon>
        <taxon>Teleostei</taxon>
        <taxon>Neoteleostei</taxon>
        <taxon>Acanthomorphata</taxon>
        <taxon>Eupercaria</taxon>
        <taxon>Perciformes</taxon>
        <taxon>Cottioidei</taxon>
        <taxon>Cottales</taxon>
        <taxon>Liparidae</taxon>
        <taxon>Liparis</taxon>
    </lineage>
</organism>
<feature type="region of interest" description="Disordered" evidence="1">
    <location>
        <begin position="1"/>
        <end position="38"/>
    </location>
</feature>
<evidence type="ECO:0000256" key="1">
    <source>
        <dbReference type="SAM" id="MobiDB-lite"/>
    </source>
</evidence>
<feature type="compositionally biased region" description="Basic and acidic residues" evidence="1">
    <location>
        <begin position="27"/>
        <end position="36"/>
    </location>
</feature>
<feature type="compositionally biased region" description="Low complexity" evidence="1">
    <location>
        <begin position="13"/>
        <end position="26"/>
    </location>
</feature>
<evidence type="ECO:0000313" key="2">
    <source>
        <dbReference type="EMBL" id="TNN61739.1"/>
    </source>
</evidence>
<dbReference type="Proteomes" id="UP000314294">
    <property type="component" value="Unassembled WGS sequence"/>
</dbReference>
<dbReference type="AlphaFoldDB" id="A0A4Z2H7G2"/>
<evidence type="ECO:0000313" key="3">
    <source>
        <dbReference type="Proteomes" id="UP000314294"/>
    </source>
</evidence>